<evidence type="ECO:0000256" key="1">
    <source>
        <dbReference type="ARBA" id="ARBA00004453"/>
    </source>
</evidence>
<organism evidence="4 5">
    <name type="scientific">Lacimicrobium alkaliphilum</name>
    <dbReference type="NCBI Taxonomy" id="1526571"/>
    <lineage>
        <taxon>Bacteria</taxon>
        <taxon>Pseudomonadati</taxon>
        <taxon>Pseudomonadota</taxon>
        <taxon>Gammaproteobacteria</taxon>
        <taxon>Alteromonadales</taxon>
        <taxon>Alteromonadaceae</taxon>
        <taxon>Lacimicrobium</taxon>
    </lineage>
</organism>
<protein>
    <submittedName>
        <fullName evidence="4">Nucleoid-associated protein</fullName>
    </submittedName>
</protein>
<dbReference type="Proteomes" id="UP000614272">
    <property type="component" value="Unassembled WGS sequence"/>
</dbReference>
<comment type="subcellular location">
    <subcellularLocation>
        <location evidence="1">Cytoplasm</location>
        <location evidence="1">Nucleoid</location>
    </subcellularLocation>
</comment>
<evidence type="ECO:0000256" key="3">
    <source>
        <dbReference type="ARBA" id="ARBA00022490"/>
    </source>
</evidence>
<dbReference type="InterPro" id="IPR007358">
    <property type="entry name" value="Nucleoid_associated_NdpA"/>
</dbReference>
<dbReference type="PANTHER" id="PTHR38772:SF1">
    <property type="entry name" value="NUCLEOID-ASSOCIATED PROTEIN YEJK"/>
    <property type="match status" value="1"/>
</dbReference>
<gene>
    <name evidence="4" type="primary">yejK</name>
    <name evidence="4" type="ORF">GCM10011357_06550</name>
</gene>
<evidence type="ECO:0000313" key="4">
    <source>
        <dbReference type="EMBL" id="GGD53441.1"/>
    </source>
</evidence>
<name>A0ABQ1R273_9ALTE</name>
<proteinExistence type="inferred from homology"/>
<dbReference type="Pfam" id="PF04245">
    <property type="entry name" value="NA37"/>
    <property type="match status" value="1"/>
</dbReference>
<evidence type="ECO:0000256" key="2">
    <source>
        <dbReference type="ARBA" id="ARBA00009035"/>
    </source>
</evidence>
<comment type="caution">
    <text evidence="4">The sequence shown here is derived from an EMBL/GenBank/DDBJ whole genome shotgun (WGS) entry which is preliminary data.</text>
</comment>
<comment type="similarity">
    <text evidence="2">Belongs to the YejK family.</text>
</comment>
<accession>A0ABQ1R273</accession>
<dbReference type="EMBL" id="BMGJ01000002">
    <property type="protein sequence ID" value="GGD53441.1"/>
    <property type="molecule type" value="Genomic_DNA"/>
</dbReference>
<keyword evidence="3" id="KW-0963">Cytoplasm</keyword>
<dbReference type="PANTHER" id="PTHR38772">
    <property type="match status" value="1"/>
</dbReference>
<sequence length="315" mass="35791">MPRNACFEISSQIEELAQQLHHTYNGKPGKGLGGLSEDTEDSFSTHLSALYGGELSFHGFSVKTAELLRQKLMEFATLETGFVVFSRYQFLATDYLLIALINTRQHVEINQELELNYSDHLDLAKMQLAARIDITEMQVNKDKQRYISFIKGRAGRKVSDFFLSFLGCEELVDSKEQNKQLVSQVDQYLSGEQMDTSEKQQSRQVVSDYYKEKLEQGENISLPELSERMPASTEGQDFYSFIQQHQQEQPLEQDFPADRAVIKGLSKFSGQGGGISINFDRQLYGERIQYDQASDTLIIKGVPPNLKDQLLKSGK</sequence>
<reference evidence="5" key="1">
    <citation type="journal article" date="2019" name="Int. J. Syst. Evol. Microbiol.">
        <title>The Global Catalogue of Microorganisms (GCM) 10K type strain sequencing project: providing services to taxonomists for standard genome sequencing and annotation.</title>
        <authorList>
            <consortium name="The Broad Institute Genomics Platform"/>
            <consortium name="The Broad Institute Genome Sequencing Center for Infectious Disease"/>
            <person name="Wu L."/>
            <person name="Ma J."/>
        </authorList>
    </citation>
    <scope>NUCLEOTIDE SEQUENCE [LARGE SCALE GENOMIC DNA]</scope>
    <source>
        <strain evidence="5">CGMCC 1.12923</strain>
    </source>
</reference>
<evidence type="ECO:0000313" key="5">
    <source>
        <dbReference type="Proteomes" id="UP000614272"/>
    </source>
</evidence>
<dbReference type="NCBIfam" id="NF001557">
    <property type="entry name" value="PRK00378.1"/>
    <property type="match status" value="1"/>
</dbReference>
<keyword evidence="5" id="KW-1185">Reference proteome</keyword>